<reference evidence="1 2" key="1">
    <citation type="submission" date="2019-02" db="EMBL/GenBank/DDBJ databases">
        <title>Planctomycetal bacteria perform biofilm scaping via a novel small molecule.</title>
        <authorList>
            <person name="Jeske O."/>
            <person name="Boedeker C."/>
            <person name="Wiegand S."/>
            <person name="Breitling P."/>
            <person name="Kallscheuer N."/>
            <person name="Jogler M."/>
            <person name="Rohde M."/>
            <person name="Petersen J."/>
            <person name="Medema M.H."/>
            <person name="Surup F."/>
            <person name="Jogler C."/>
        </authorList>
    </citation>
    <scope>NUCLEOTIDE SEQUENCE [LARGE SCALE GENOMIC DNA]</scope>
    <source>
        <strain evidence="1 2">Mal15</strain>
    </source>
</reference>
<dbReference type="RefSeq" id="WP_147868247.1">
    <property type="nucleotide sequence ID" value="NZ_CP036264.1"/>
</dbReference>
<gene>
    <name evidence="1" type="ORF">Mal15_28040</name>
</gene>
<evidence type="ECO:0000313" key="2">
    <source>
        <dbReference type="Proteomes" id="UP000321353"/>
    </source>
</evidence>
<proteinExistence type="predicted"/>
<protein>
    <recommendedName>
        <fullName evidence="3">Type 4 fimbrial biogenesis protein PilX N-terminal domain-containing protein</fullName>
    </recommendedName>
</protein>
<dbReference type="AlphaFoldDB" id="A0A5B9ME15"/>
<dbReference type="KEGG" id="smam:Mal15_28040"/>
<evidence type="ECO:0000313" key="1">
    <source>
        <dbReference type="EMBL" id="QEF98749.1"/>
    </source>
</evidence>
<sequence>MTVIRFPMRLPSRQRRSSRRGAALLLAIFVMTLVSTLAVATLDAEMMRYMALRNTREWDEARYLAEAGLNDAFAHLEDDISWRDGIPATEYPQGSGWTYRVSVADGSDATVELTSTGTVGNFTRTLHVTVKQGG</sequence>
<name>A0A5B9ME15_9BACT</name>
<accession>A0A5B9ME15</accession>
<dbReference type="EMBL" id="CP036264">
    <property type="protein sequence ID" value="QEF98749.1"/>
    <property type="molecule type" value="Genomic_DNA"/>
</dbReference>
<organism evidence="1 2">
    <name type="scientific">Stieleria maiorica</name>
    <dbReference type="NCBI Taxonomy" id="2795974"/>
    <lineage>
        <taxon>Bacteria</taxon>
        <taxon>Pseudomonadati</taxon>
        <taxon>Planctomycetota</taxon>
        <taxon>Planctomycetia</taxon>
        <taxon>Pirellulales</taxon>
        <taxon>Pirellulaceae</taxon>
        <taxon>Stieleria</taxon>
    </lineage>
</organism>
<dbReference type="Proteomes" id="UP000321353">
    <property type="component" value="Chromosome"/>
</dbReference>
<keyword evidence="2" id="KW-1185">Reference proteome</keyword>
<evidence type="ECO:0008006" key="3">
    <source>
        <dbReference type="Google" id="ProtNLM"/>
    </source>
</evidence>